<dbReference type="Proteomes" id="UP000824065">
    <property type="component" value="Unassembled WGS sequence"/>
</dbReference>
<dbReference type="EMBL" id="DXBJ01000033">
    <property type="protein sequence ID" value="HIZ57916.1"/>
    <property type="molecule type" value="Genomic_DNA"/>
</dbReference>
<feature type="transmembrane region" description="Helical" evidence="1">
    <location>
        <begin position="43"/>
        <end position="63"/>
    </location>
</feature>
<sequence length="141" mass="15679">MKKLRSIYKSDMFHAVLYKSFSRLVIAACLCLLWQRFVSDGRFTIWEAPCLAVGAALLGWAWVGYLRLDGIRVPFVDKDKELSAQRGARKRHATHSMADFADEKIVSFDELSPQEKALCSMLASLIVGVPMTAIGIAASIL</sequence>
<organism evidence="2 3">
    <name type="scientific">Candidatus Faecalibacterium gallistercoris</name>
    <dbReference type="NCBI Taxonomy" id="2838579"/>
    <lineage>
        <taxon>Bacteria</taxon>
        <taxon>Bacillati</taxon>
        <taxon>Bacillota</taxon>
        <taxon>Clostridia</taxon>
        <taxon>Eubacteriales</taxon>
        <taxon>Oscillospiraceae</taxon>
        <taxon>Faecalibacterium</taxon>
    </lineage>
</organism>
<keyword evidence="1" id="KW-0812">Transmembrane</keyword>
<feature type="transmembrane region" description="Helical" evidence="1">
    <location>
        <begin position="117"/>
        <end position="140"/>
    </location>
</feature>
<reference evidence="2" key="2">
    <citation type="submission" date="2021-04" db="EMBL/GenBank/DDBJ databases">
        <authorList>
            <person name="Gilroy R."/>
        </authorList>
    </citation>
    <scope>NUCLEOTIDE SEQUENCE</scope>
    <source>
        <strain evidence="2">ChiBcec16-3735</strain>
    </source>
</reference>
<keyword evidence="1" id="KW-0472">Membrane</keyword>
<proteinExistence type="predicted"/>
<accession>A0A9D2FGG5</accession>
<reference evidence="2" key="1">
    <citation type="journal article" date="2021" name="PeerJ">
        <title>Extensive microbial diversity within the chicken gut microbiome revealed by metagenomics and culture.</title>
        <authorList>
            <person name="Gilroy R."/>
            <person name="Ravi A."/>
            <person name="Getino M."/>
            <person name="Pursley I."/>
            <person name="Horton D.L."/>
            <person name="Alikhan N.F."/>
            <person name="Baker D."/>
            <person name="Gharbi K."/>
            <person name="Hall N."/>
            <person name="Watson M."/>
            <person name="Adriaenssens E.M."/>
            <person name="Foster-Nyarko E."/>
            <person name="Jarju S."/>
            <person name="Secka A."/>
            <person name="Antonio M."/>
            <person name="Oren A."/>
            <person name="Chaudhuri R.R."/>
            <person name="La Ragione R."/>
            <person name="Hildebrand F."/>
            <person name="Pallen M.J."/>
        </authorList>
    </citation>
    <scope>NUCLEOTIDE SEQUENCE</scope>
    <source>
        <strain evidence="2">ChiBcec16-3735</strain>
    </source>
</reference>
<feature type="transmembrane region" description="Helical" evidence="1">
    <location>
        <begin position="21"/>
        <end position="37"/>
    </location>
</feature>
<gene>
    <name evidence="2" type="ORF">H9725_04960</name>
</gene>
<dbReference type="AlphaFoldDB" id="A0A9D2FGG5"/>
<protein>
    <submittedName>
        <fullName evidence="2">Uncharacterized protein</fullName>
    </submittedName>
</protein>
<evidence type="ECO:0000256" key="1">
    <source>
        <dbReference type="SAM" id="Phobius"/>
    </source>
</evidence>
<name>A0A9D2FGG5_9FIRM</name>
<comment type="caution">
    <text evidence="2">The sequence shown here is derived from an EMBL/GenBank/DDBJ whole genome shotgun (WGS) entry which is preliminary data.</text>
</comment>
<keyword evidence="1" id="KW-1133">Transmembrane helix</keyword>
<evidence type="ECO:0000313" key="3">
    <source>
        <dbReference type="Proteomes" id="UP000824065"/>
    </source>
</evidence>
<evidence type="ECO:0000313" key="2">
    <source>
        <dbReference type="EMBL" id="HIZ57916.1"/>
    </source>
</evidence>